<keyword evidence="1" id="KW-1133">Transmembrane helix</keyword>
<dbReference type="EMBL" id="BFBB01000008">
    <property type="protein sequence ID" value="GBF51212.1"/>
    <property type="molecule type" value="Genomic_DNA"/>
</dbReference>
<sequence>MNHRLIGLDLARVFSIFGMMVVNYHFGFGAFQGNKILLEIANFFNGRASATFVILAGMGLILFAKKN</sequence>
<dbReference type="OrthoDB" id="9807744at2"/>
<protein>
    <recommendedName>
        <fullName evidence="4">Heparan-alpha-glucosaminide N-acetyltransferase catalytic domain-containing protein</fullName>
    </recommendedName>
</protein>
<keyword evidence="1" id="KW-0472">Membrane</keyword>
<evidence type="ECO:0008006" key="4">
    <source>
        <dbReference type="Google" id="ProtNLM"/>
    </source>
</evidence>
<dbReference type="Proteomes" id="UP000245133">
    <property type="component" value="Unassembled WGS sequence"/>
</dbReference>
<dbReference type="RefSeq" id="WP_108977574.1">
    <property type="nucleotide sequence ID" value="NZ_BFBB01000008.1"/>
</dbReference>
<feature type="transmembrane region" description="Helical" evidence="1">
    <location>
        <begin position="12"/>
        <end position="31"/>
    </location>
</feature>
<gene>
    <name evidence="2" type="ORF">LPTSP4_27440</name>
</gene>
<name>A0A2P2E2U0_9LEPT</name>
<accession>A0A2P2E2U0</accession>
<organism evidence="2 3">
    <name type="scientific">Leptospira ryugenii</name>
    <dbReference type="NCBI Taxonomy" id="1917863"/>
    <lineage>
        <taxon>Bacteria</taxon>
        <taxon>Pseudomonadati</taxon>
        <taxon>Spirochaetota</taxon>
        <taxon>Spirochaetia</taxon>
        <taxon>Leptospirales</taxon>
        <taxon>Leptospiraceae</taxon>
        <taxon>Leptospira</taxon>
    </lineage>
</organism>
<reference evidence="2 3" key="1">
    <citation type="submission" date="2018-02" db="EMBL/GenBank/DDBJ databases">
        <title>Novel Leptospira species isolated from soil and water in Japan.</title>
        <authorList>
            <person name="Nakao R."/>
            <person name="Masuzawa T."/>
        </authorList>
    </citation>
    <scope>NUCLEOTIDE SEQUENCE [LARGE SCALE GENOMIC DNA]</scope>
    <source>
        <strain evidence="2 3">YH101</strain>
    </source>
</reference>
<evidence type="ECO:0000313" key="2">
    <source>
        <dbReference type="EMBL" id="GBF51212.1"/>
    </source>
</evidence>
<keyword evidence="3" id="KW-1185">Reference proteome</keyword>
<evidence type="ECO:0000256" key="1">
    <source>
        <dbReference type="SAM" id="Phobius"/>
    </source>
</evidence>
<proteinExistence type="predicted"/>
<evidence type="ECO:0000313" key="3">
    <source>
        <dbReference type="Proteomes" id="UP000245133"/>
    </source>
</evidence>
<feature type="transmembrane region" description="Helical" evidence="1">
    <location>
        <begin position="43"/>
        <end position="64"/>
    </location>
</feature>
<comment type="caution">
    <text evidence="2">The sequence shown here is derived from an EMBL/GenBank/DDBJ whole genome shotgun (WGS) entry which is preliminary data.</text>
</comment>
<dbReference type="AlphaFoldDB" id="A0A2P2E2U0"/>
<keyword evidence="1" id="KW-0812">Transmembrane</keyword>